<dbReference type="GO" id="GO:0006139">
    <property type="term" value="P:nucleobase-containing compound metabolic process"/>
    <property type="evidence" value="ECO:0007669"/>
    <property type="project" value="InterPro"/>
</dbReference>
<gene>
    <name evidence="4" type="ORF">FSB_LOCUS37186</name>
</gene>
<dbReference type="GO" id="GO:0005737">
    <property type="term" value="C:cytoplasm"/>
    <property type="evidence" value="ECO:0007669"/>
    <property type="project" value="TreeGrafter"/>
</dbReference>
<evidence type="ECO:0000259" key="3">
    <source>
        <dbReference type="Pfam" id="PF01612"/>
    </source>
</evidence>
<dbReference type="PANTHER" id="PTHR13620">
    <property type="entry name" value="3-5 EXONUCLEASE"/>
    <property type="match status" value="1"/>
</dbReference>
<keyword evidence="2" id="KW-0378">Hydrolase</keyword>
<dbReference type="InterPro" id="IPR036397">
    <property type="entry name" value="RNaseH_sf"/>
</dbReference>
<dbReference type="PANTHER" id="PTHR13620:SF105">
    <property type="entry name" value="OS01G0737700 PROTEIN"/>
    <property type="match status" value="1"/>
</dbReference>
<dbReference type="Gene3D" id="3.30.420.10">
    <property type="entry name" value="Ribonuclease H-like superfamily/Ribonuclease H"/>
    <property type="match status" value="1"/>
</dbReference>
<evidence type="ECO:0000313" key="4">
    <source>
        <dbReference type="EMBL" id="SPD09304.1"/>
    </source>
</evidence>
<dbReference type="SUPFAM" id="SSF53098">
    <property type="entry name" value="Ribonuclease H-like"/>
    <property type="match status" value="1"/>
</dbReference>
<dbReference type="CDD" id="cd06141">
    <property type="entry name" value="WRN_exo"/>
    <property type="match status" value="1"/>
</dbReference>
<evidence type="ECO:0000256" key="1">
    <source>
        <dbReference type="ARBA" id="ARBA00022722"/>
    </source>
</evidence>
<organism evidence="4">
    <name type="scientific">Fagus sylvatica</name>
    <name type="common">Beechnut</name>
    <dbReference type="NCBI Taxonomy" id="28930"/>
    <lineage>
        <taxon>Eukaryota</taxon>
        <taxon>Viridiplantae</taxon>
        <taxon>Streptophyta</taxon>
        <taxon>Embryophyta</taxon>
        <taxon>Tracheophyta</taxon>
        <taxon>Spermatophyta</taxon>
        <taxon>Magnoliopsida</taxon>
        <taxon>eudicotyledons</taxon>
        <taxon>Gunneridae</taxon>
        <taxon>Pentapetalae</taxon>
        <taxon>rosids</taxon>
        <taxon>fabids</taxon>
        <taxon>Fagales</taxon>
        <taxon>Fagaceae</taxon>
        <taxon>Fagus</taxon>
    </lineage>
</organism>
<sequence>MTSTTGIFDYEVNEDTHDLFDVTLDSNQIQTLVTHAPHLVESWLDDIYRIHRRRLHHLIVGLDVEWRPNNRHFENPAATLQLCVGRRCLVFQLIYASYFPDSLIDFLGDERFTFVGVGIASDVEKLLEDYGLKVANVVDLRSLAVEMGNRDLRNAGLKGLARAVLGMEIHKPRSVTLSRWDREFLTYEQVQYACIDAFLSFEIGRCLNAAG</sequence>
<dbReference type="FunFam" id="3.30.420.10:FF:000054">
    <property type="entry name" value="Werner Syndrome-like exonuclease"/>
    <property type="match status" value="1"/>
</dbReference>
<feature type="domain" description="3'-5' exonuclease" evidence="3">
    <location>
        <begin position="59"/>
        <end position="203"/>
    </location>
</feature>
<dbReference type="Pfam" id="PF01612">
    <property type="entry name" value="DNA_pol_A_exo1"/>
    <property type="match status" value="1"/>
</dbReference>
<dbReference type="InterPro" id="IPR051132">
    <property type="entry name" value="3-5_Exonuclease_domain"/>
</dbReference>
<protein>
    <recommendedName>
        <fullName evidence="3">3'-5' exonuclease domain-containing protein</fullName>
    </recommendedName>
</protein>
<reference evidence="4" key="1">
    <citation type="submission" date="2018-02" db="EMBL/GenBank/DDBJ databases">
        <authorList>
            <person name="Cohen D.B."/>
            <person name="Kent A.D."/>
        </authorList>
    </citation>
    <scope>NUCLEOTIDE SEQUENCE</scope>
</reference>
<dbReference type="GO" id="GO:0005634">
    <property type="term" value="C:nucleus"/>
    <property type="evidence" value="ECO:0007669"/>
    <property type="project" value="TreeGrafter"/>
</dbReference>
<accession>A0A2N9HCJ7</accession>
<dbReference type="AlphaFoldDB" id="A0A2N9HCJ7"/>
<dbReference type="GO" id="GO:0008408">
    <property type="term" value="F:3'-5' exonuclease activity"/>
    <property type="evidence" value="ECO:0007669"/>
    <property type="project" value="InterPro"/>
</dbReference>
<dbReference type="EMBL" id="OIVN01003178">
    <property type="protein sequence ID" value="SPD09304.1"/>
    <property type="molecule type" value="Genomic_DNA"/>
</dbReference>
<name>A0A2N9HCJ7_FAGSY</name>
<keyword evidence="1" id="KW-0540">Nuclease</keyword>
<dbReference type="GO" id="GO:0003676">
    <property type="term" value="F:nucleic acid binding"/>
    <property type="evidence" value="ECO:0007669"/>
    <property type="project" value="InterPro"/>
</dbReference>
<dbReference type="InterPro" id="IPR002562">
    <property type="entry name" value="3'-5'_exonuclease_dom"/>
</dbReference>
<dbReference type="InterPro" id="IPR012337">
    <property type="entry name" value="RNaseH-like_sf"/>
</dbReference>
<evidence type="ECO:0000256" key="2">
    <source>
        <dbReference type="ARBA" id="ARBA00022801"/>
    </source>
</evidence>
<proteinExistence type="predicted"/>